<dbReference type="InterPro" id="IPR036390">
    <property type="entry name" value="WH_DNA-bd_sf"/>
</dbReference>
<dbReference type="InterPro" id="IPR007466">
    <property type="entry name" value="Peptidyl-Arg-deiminase_porph"/>
</dbReference>
<evidence type="ECO:0000256" key="2">
    <source>
        <dbReference type="ARBA" id="ARBA00022801"/>
    </source>
</evidence>
<dbReference type="Gene3D" id="1.10.10.10">
    <property type="entry name" value="Winged helix-like DNA-binding domain superfamily/Winged helix DNA-binding domain"/>
    <property type="match status" value="1"/>
</dbReference>
<reference evidence="11" key="1">
    <citation type="submission" date="2022-11" db="UniProtKB">
        <authorList>
            <consortium name="WormBaseParasite"/>
        </authorList>
    </citation>
    <scope>IDENTIFICATION</scope>
</reference>
<dbReference type="WBParaSite" id="PSAMB.scaffold2608size22282.g18525.t1">
    <property type="protein sequence ID" value="PSAMB.scaffold2608size22282.g18525.t1"/>
    <property type="gene ID" value="PSAMB.scaffold2608size22282.g18525"/>
</dbReference>
<proteinExistence type="predicted"/>
<dbReference type="PROSITE" id="PS51351">
    <property type="entry name" value="TFIIE_BETA_C"/>
    <property type="match status" value="1"/>
</dbReference>
<dbReference type="PANTHER" id="PTHR12716:SF8">
    <property type="entry name" value="TRANSCRIPTION INITIATION FACTOR IIE SUBUNIT BETA"/>
    <property type="match status" value="1"/>
</dbReference>
<dbReference type="Proteomes" id="UP000887566">
    <property type="component" value="Unplaced"/>
</dbReference>
<feature type="domain" description="TFIIE beta" evidence="9">
    <location>
        <begin position="1"/>
        <end position="82"/>
    </location>
</feature>
<protein>
    <submittedName>
        <fullName evidence="11">TFIIE beta domain-containing protein</fullName>
    </submittedName>
</protein>
<evidence type="ECO:0000256" key="3">
    <source>
        <dbReference type="ARBA" id="ARBA00023015"/>
    </source>
</evidence>
<evidence type="ECO:0000256" key="7">
    <source>
        <dbReference type="ARBA" id="ARBA00025581"/>
    </source>
</evidence>
<accession>A0A914VVW9</accession>
<keyword evidence="4" id="KW-0238">DNA-binding</keyword>
<comment type="function">
    <text evidence="7">Recruits TFIIH to the initiation complex and stimulates the RNA polymerase II C-terminal domain kinase and DNA-dependent ATPase activities of TFIIH. Both TFIIH and TFIIE are required for promoter clearance by RNA polymerase.</text>
</comment>
<dbReference type="CDD" id="cd07977">
    <property type="entry name" value="TFIIE_beta_winged_helix"/>
    <property type="match status" value="1"/>
</dbReference>
<evidence type="ECO:0000313" key="10">
    <source>
        <dbReference type="Proteomes" id="UP000887566"/>
    </source>
</evidence>
<organism evidence="10 11">
    <name type="scientific">Plectus sambesii</name>
    <dbReference type="NCBI Taxonomy" id="2011161"/>
    <lineage>
        <taxon>Eukaryota</taxon>
        <taxon>Metazoa</taxon>
        <taxon>Ecdysozoa</taxon>
        <taxon>Nematoda</taxon>
        <taxon>Chromadorea</taxon>
        <taxon>Plectida</taxon>
        <taxon>Plectina</taxon>
        <taxon>Plectoidea</taxon>
        <taxon>Plectidae</taxon>
        <taxon>Plectus</taxon>
    </lineage>
</organism>
<evidence type="ECO:0000256" key="1">
    <source>
        <dbReference type="ARBA" id="ARBA00004123"/>
    </source>
</evidence>
<dbReference type="InterPro" id="IPR016656">
    <property type="entry name" value="TFIIE-bsu"/>
</dbReference>
<feature type="region of interest" description="Disordered" evidence="8">
    <location>
        <begin position="185"/>
        <end position="205"/>
    </location>
</feature>
<dbReference type="InterPro" id="IPR036388">
    <property type="entry name" value="WH-like_DNA-bd_sf"/>
</dbReference>
<keyword evidence="6" id="KW-0539">Nucleus</keyword>
<dbReference type="AlphaFoldDB" id="A0A914VVW9"/>
<keyword evidence="5" id="KW-0804">Transcription</keyword>
<dbReference type="GO" id="GO:0001097">
    <property type="term" value="F:TFIIH-class transcription factor complex binding"/>
    <property type="evidence" value="ECO:0007669"/>
    <property type="project" value="TreeGrafter"/>
</dbReference>
<evidence type="ECO:0000259" key="9">
    <source>
        <dbReference type="PROSITE" id="PS51351"/>
    </source>
</evidence>
<dbReference type="InterPro" id="IPR003166">
    <property type="entry name" value="TFIIE_bsu_DNA-bd"/>
</dbReference>
<dbReference type="SUPFAM" id="SSF46785">
    <property type="entry name" value="Winged helix' DNA-binding domain"/>
    <property type="match status" value="1"/>
</dbReference>
<keyword evidence="3" id="KW-0805">Transcription regulation</keyword>
<dbReference type="GO" id="GO:0005673">
    <property type="term" value="C:transcription factor TFIIE complex"/>
    <property type="evidence" value="ECO:0007669"/>
    <property type="project" value="InterPro"/>
</dbReference>
<evidence type="ECO:0000256" key="6">
    <source>
        <dbReference type="ARBA" id="ARBA00023242"/>
    </source>
</evidence>
<evidence type="ECO:0000256" key="4">
    <source>
        <dbReference type="ARBA" id="ARBA00023125"/>
    </source>
</evidence>
<dbReference type="Pfam" id="PF02186">
    <property type="entry name" value="TFIIE_beta"/>
    <property type="match status" value="1"/>
</dbReference>
<dbReference type="GO" id="GO:0006367">
    <property type="term" value="P:transcription initiation at RNA polymerase II promoter"/>
    <property type="evidence" value="ECO:0007669"/>
    <property type="project" value="InterPro"/>
</dbReference>
<evidence type="ECO:0000313" key="11">
    <source>
        <dbReference type="WBParaSite" id="PSAMB.scaffold2608size22282.g18525.t1"/>
    </source>
</evidence>
<feature type="compositionally biased region" description="Basic residues" evidence="8">
    <location>
        <begin position="196"/>
        <end position="205"/>
    </location>
</feature>
<keyword evidence="2" id="KW-0378">Hydrolase</keyword>
<name>A0A914VVW9_9BILA</name>
<dbReference type="Gene3D" id="3.75.10.10">
    <property type="entry name" value="L-arginine/glycine Amidinotransferase, Chain A"/>
    <property type="match status" value="1"/>
</dbReference>
<comment type="subcellular location">
    <subcellularLocation>
        <location evidence="1">Nucleus</location>
    </subcellularLocation>
</comment>
<dbReference type="SUPFAM" id="SSF55909">
    <property type="entry name" value="Pentein"/>
    <property type="match status" value="1"/>
</dbReference>
<evidence type="ECO:0000256" key="5">
    <source>
        <dbReference type="ARBA" id="ARBA00023163"/>
    </source>
</evidence>
<dbReference type="GO" id="GO:0003677">
    <property type="term" value="F:DNA binding"/>
    <property type="evidence" value="ECO:0007669"/>
    <property type="project" value="UniProtKB-KW"/>
</dbReference>
<evidence type="ECO:0000256" key="8">
    <source>
        <dbReference type="SAM" id="MobiDB-lite"/>
    </source>
</evidence>
<dbReference type="Pfam" id="PF04371">
    <property type="entry name" value="PAD_porph"/>
    <property type="match status" value="1"/>
</dbReference>
<dbReference type="PANTHER" id="PTHR12716">
    <property type="entry name" value="TRANSCRIPTION INITIATION FACTOR IIE, BETA SUBUNIT"/>
    <property type="match status" value="1"/>
</dbReference>
<dbReference type="FunFam" id="1.10.10.10:FF:000177">
    <property type="entry name" value="Transcription initiation factor IIE subunit beta"/>
    <property type="match status" value="1"/>
</dbReference>
<sequence length="723" mass="81966">MPTASSSAANFSTLAKIIDYMKKRHLNQQPWGLSLREILEEVQVFDLPKRSEAWLAEVLPKNRRISEDEDGKFVFKPPYKVKGRNSLLNVLKRHDLEGKGGVLLSDLNECTLNADKIAQSWGDAIVDIPTQINKRKDRVYFYNDPEAAFKVDEEFCSLWRNVSVDHLDEKKIEEYLQKHGIDTMRDLAPKKGTGPPKRKVAKRKNMSKVHNEHLNDVLENCRLRSCAAPEAVGQVRTRRPESARVATGAEKNGHRRFGRLRSRSSDPLTRIRRCESSGGWRGAGSDLINPAHHFSLGRIGVVPKLGTSENNRAPYKYRPGQFACRQRHSISLDFSPFTSAVGMRHVAVSSVCVFLCSLLLVAQAKFFNELAAGRDLVVLAAPSVWDENYRDSFYDIIRFQIDVAKTIYGHDNVIIVADKHTMPFLDGRTHLIRDRLPLDALIEANLYDIHLRDFAPFGVTQQVKFAYTPRDMVPQAAKQIDSSMKRFLDEHKLAIEKREPELLLNGADVIDNGMNKAIIDHRVLDDNKGRLPDWAIMIKLFNAFKKVVMITNPFNATVGPNNRQMRLDDAMAFVDQQILVIPSVDKETRAYLDAEIYKKFRDEVVIVDLPTNNTDDYGEWASAGICGMYTALLATDKFVYLPAFGNDPLNWKRGHSSMMDKMTIQLLQVNTRKSIVPINIPRAICERGIGLRALAWTLKGAVADQIVELARGQGRRRFSKYNV</sequence>
<keyword evidence="10" id="KW-1185">Reference proteome</keyword>